<dbReference type="InterPro" id="IPR029054">
    <property type="entry name" value="dUTPase-like"/>
</dbReference>
<dbReference type="Gene3D" id="2.70.40.10">
    <property type="match status" value="1"/>
</dbReference>
<dbReference type="Pfam" id="PF00692">
    <property type="entry name" value="dUTPase"/>
    <property type="match status" value="1"/>
</dbReference>
<dbReference type="GO" id="GO:0006226">
    <property type="term" value="P:dUMP biosynthetic process"/>
    <property type="evidence" value="ECO:0007669"/>
    <property type="project" value="UniProtKB-UniRule"/>
</dbReference>
<feature type="binding site" evidence="7">
    <location>
        <position position="85"/>
    </location>
    <ligand>
        <name>substrate</name>
    </ligand>
</feature>
<keyword evidence="2 7" id="KW-0479">Metal-binding</keyword>
<dbReference type="EMBL" id="JACDUS010000001">
    <property type="protein sequence ID" value="MBA2879767.1"/>
    <property type="molecule type" value="Genomic_DNA"/>
</dbReference>
<dbReference type="Proteomes" id="UP000525298">
    <property type="component" value="Unassembled WGS sequence"/>
</dbReference>
<evidence type="ECO:0000259" key="8">
    <source>
        <dbReference type="Pfam" id="PF00692"/>
    </source>
</evidence>
<evidence type="ECO:0000256" key="1">
    <source>
        <dbReference type="ARBA" id="ARBA00006581"/>
    </source>
</evidence>
<evidence type="ECO:0000256" key="3">
    <source>
        <dbReference type="ARBA" id="ARBA00022801"/>
    </source>
</evidence>
<comment type="function">
    <text evidence="7">This enzyme is involved in nucleotide metabolism: it produces dUMP, the immediate precursor of thymidine nucleotides and it decreases the intracellular concentration of dUTP so that uracil cannot be incorporated into DNA.</text>
</comment>
<name>A0A7W0HJ33_9BACT</name>
<feature type="domain" description="dUTPase-like" evidence="8">
    <location>
        <begin position="20"/>
        <end position="151"/>
    </location>
</feature>
<dbReference type="PANTHER" id="PTHR11241:SF0">
    <property type="entry name" value="DEOXYURIDINE 5'-TRIPHOSPHATE NUCLEOTIDOHYDROLASE"/>
    <property type="match status" value="1"/>
</dbReference>
<evidence type="ECO:0000313" key="9">
    <source>
        <dbReference type="EMBL" id="MBA2879767.1"/>
    </source>
</evidence>
<dbReference type="GO" id="GO:0004170">
    <property type="term" value="F:dUTP diphosphatase activity"/>
    <property type="evidence" value="ECO:0007669"/>
    <property type="project" value="UniProtKB-UniRule"/>
</dbReference>
<dbReference type="CDD" id="cd07557">
    <property type="entry name" value="trimeric_dUTPase"/>
    <property type="match status" value="1"/>
</dbReference>
<keyword evidence="3 7" id="KW-0378">Hydrolase</keyword>
<reference evidence="9 10" key="1">
    <citation type="submission" date="2020-07" db="EMBL/GenBank/DDBJ databases">
        <title>Genomic Encyclopedia of Type Strains, Phase IV (KMG-IV): sequencing the most valuable type-strain genomes for metagenomic binning, comparative biology and taxonomic classification.</title>
        <authorList>
            <person name="Goeker M."/>
        </authorList>
    </citation>
    <scope>NUCLEOTIDE SEQUENCE [LARGE SCALE GENOMIC DNA]</scope>
    <source>
        <strain evidence="9 10">DSM 17721</strain>
    </source>
</reference>
<evidence type="ECO:0000313" key="10">
    <source>
        <dbReference type="Proteomes" id="UP000525298"/>
    </source>
</evidence>
<comment type="similarity">
    <text evidence="1 7">Belongs to the dUTPase family.</text>
</comment>
<comment type="pathway">
    <text evidence="7">Pyrimidine metabolism; dUMP biosynthesis; dUMP from dCTP (dUTP route): step 2/2.</text>
</comment>
<keyword evidence="5 7" id="KW-0546">Nucleotide metabolism</keyword>
<dbReference type="PANTHER" id="PTHR11241">
    <property type="entry name" value="DEOXYURIDINE 5'-TRIPHOSPHATE NUCLEOTIDOHYDROLASE"/>
    <property type="match status" value="1"/>
</dbReference>
<keyword evidence="4 7" id="KW-0460">Magnesium</keyword>
<dbReference type="SUPFAM" id="SSF51283">
    <property type="entry name" value="dUTPase-like"/>
    <property type="match status" value="1"/>
</dbReference>
<dbReference type="AlphaFoldDB" id="A0A7W0HJ33"/>
<gene>
    <name evidence="7" type="primary">dut</name>
    <name evidence="9" type="ORF">HNR65_000074</name>
</gene>
<dbReference type="RefSeq" id="WP_181549466.1">
    <property type="nucleotide sequence ID" value="NZ_JACDUS010000001.1"/>
</dbReference>
<dbReference type="GO" id="GO:0000287">
    <property type="term" value="F:magnesium ion binding"/>
    <property type="evidence" value="ECO:0007669"/>
    <property type="project" value="UniProtKB-UniRule"/>
</dbReference>
<feature type="binding site" evidence="7">
    <location>
        <begin position="89"/>
        <end position="91"/>
    </location>
    <ligand>
        <name>substrate</name>
    </ligand>
</feature>
<comment type="caution">
    <text evidence="7">Lacks conserved residue(s) required for the propagation of feature annotation.</text>
</comment>
<accession>A0A7W0HJ33</accession>
<sequence>MSDKPVIQCRRIRPESDADIAAPEYMTAHSAGMDLCAAVNEPVAVGPGEIRLIPTGFAVCLPADHEAQIRPRSGLAVKHGIGLINSPGTIDADYRGEIQVALINHGQSVFMVNRGDRIAQMVISPVSRVRVALVDRLPDSARSSGGFGHTGI</sequence>
<proteinExistence type="inferred from homology"/>
<keyword evidence="10" id="KW-1185">Reference proteome</keyword>
<dbReference type="FunFam" id="2.70.40.10:FF:000002">
    <property type="entry name" value="dUTP diphosphatase"/>
    <property type="match status" value="1"/>
</dbReference>
<comment type="caution">
    <text evidence="9">The sequence shown here is derived from an EMBL/GenBank/DDBJ whole genome shotgun (WGS) entry which is preliminary data.</text>
</comment>
<evidence type="ECO:0000256" key="7">
    <source>
        <dbReference type="HAMAP-Rule" id="MF_00116"/>
    </source>
</evidence>
<comment type="cofactor">
    <cofactor evidence="7">
        <name>Mg(2+)</name>
        <dbReference type="ChEBI" id="CHEBI:18420"/>
    </cofactor>
</comment>
<dbReference type="HAMAP" id="MF_00116">
    <property type="entry name" value="dUTPase_bact"/>
    <property type="match status" value="1"/>
</dbReference>
<dbReference type="InterPro" id="IPR008181">
    <property type="entry name" value="dUTPase"/>
</dbReference>
<feature type="binding site" evidence="7">
    <location>
        <begin position="72"/>
        <end position="74"/>
    </location>
    <ligand>
        <name>substrate</name>
    </ligand>
</feature>
<dbReference type="InterPro" id="IPR036157">
    <property type="entry name" value="dUTPase-like_sf"/>
</dbReference>
<dbReference type="GO" id="GO:0046081">
    <property type="term" value="P:dUTP catabolic process"/>
    <property type="evidence" value="ECO:0007669"/>
    <property type="project" value="InterPro"/>
</dbReference>
<dbReference type="NCBIfam" id="TIGR00576">
    <property type="entry name" value="dut"/>
    <property type="match status" value="1"/>
</dbReference>
<protein>
    <recommendedName>
        <fullName evidence="7">Deoxyuridine 5'-triphosphate nucleotidohydrolase</fullName>
        <shortName evidence="7">dUTPase</shortName>
        <ecNumber evidence="7">3.6.1.23</ecNumber>
    </recommendedName>
    <alternativeName>
        <fullName evidence="7">dUTP pyrophosphatase</fullName>
    </alternativeName>
</protein>
<dbReference type="InterPro" id="IPR033704">
    <property type="entry name" value="dUTPase_trimeric"/>
</dbReference>
<evidence type="ECO:0000256" key="6">
    <source>
        <dbReference type="ARBA" id="ARBA00047686"/>
    </source>
</evidence>
<evidence type="ECO:0000256" key="5">
    <source>
        <dbReference type="ARBA" id="ARBA00023080"/>
    </source>
</evidence>
<comment type="catalytic activity">
    <reaction evidence="6 7">
        <text>dUTP + H2O = dUMP + diphosphate + H(+)</text>
        <dbReference type="Rhea" id="RHEA:10248"/>
        <dbReference type="ChEBI" id="CHEBI:15377"/>
        <dbReference type="ChEBI" id="CHEBI:15378"/>
        <dbReference type="ChEBI" id="CHEBI:33019"/>
        <dbReference type="ChEBI" id="CHEBI:61555"/>
        <dbReference type="ChEBI" id="CHEBI:246422"/>
        <dbReference type="EC" id="3.6.1.23"/>
    </reaction>
</comment>
<evidence type="ECO:0000256" key="4">
    <source>
        <dbReference type="ARBA" id="ARBA00022842"/>
    </source>
</evidence>
<evidence type="ECO:0000256" key="2">
    <source>
        <dbReference type="ARBA" id="ARBA00022723"/>
    </source>
</evidence>
<dbReference type="NCBIfam" id="NF001862">
    <property type="entry name" value="PRK00601.1"/>
    <property type="match status" value="1"/>
</dbReference>
<dbReference type="EC" id="3.6.1.23" evidence="7"/>
<organism evidence="9 10">
    <name type="scientific">Desulfosalsimonas propionicica</name>
    <dbReference type="NCBI Taxonomy" id="332175"/>
    <lineage>
        <taxon>Bacteria</taxon>
        <taxon>Pseudomonadati</taxon>
        <taxon>Thermodesulfobacteriota</taxon>
        <taxon>Desulfobacteria</taxon>
        <taxon>Desulfobacterales</taxon>
        <taxon>Desulfosalsimonadaceae</taxon>
        <taxon>Desulfosalsimonas</taxon>
    </lineage>
</organism>
<dbReference type="UniPathway" id="UPA00610">
    <property type="reaction ID" value="UER00666"/>
</dbReference>